<dbReference type="SUPFAM" id="SSF52540">
    <property type="entry name" value="P-loop containing nucleoside triphosphate hydrolases"/>
    <property type="match status" value="1"/>
</dbReference>
<dbReference type="SUPFAM" id="SSF48452">
    <property type="entry name" value="TPR-like"/>
    <property type="match status" value="2"/>
</dbReference>
<dbReference type="InterPro" id="IPR011990">
    <property type="entry name" value="TPR-like_helical_dom_sf"/>
</dbReference>
<reference evidence="2 3" key="1">
    <citation type="submission" date="2020-02" db="EMBL/GenBank/DDBJ databases">
        <title>Identification and distribution of gene clusters putatively required for synthesis of sphingolipid metabolism inhibitors in phylogenetically diverse species of the filamentous fungus Fusarium.</title>
        <authorList>
            <person name="Kim H.-S."/>
            <person name="Busman M."/>
            <person name="Brown D.W."/>
            <person name="Divon H."/>
            <person name="Uhlig S."/>
            <person name="Proctor R.H."/>
        </authorList>
    </citation>
    <scope>NUCLEOTIDE SEQUENCE [LARGE SCALE GENOMIC DNA]</scope>
    <source>
        <strain evidence="2 3">NRRL 2903</strain>
    </source>
</reference>
<accession>A0AAN6BYW3</accession>
<dbReference type="SUPFAM" id="SSF53474">
    <property type="entry name" value="alpha/beta-Hydrolases"/>
    <property type="match status" value="1"/>
</dbReference>
<dbReference type="InterPro" id="IPR053137">
    <property type="entry name" value="NLR-like"/>
</dbReference>
<name>A0AAN6BYW3_FUSAU</name>
<evidence type="ECO:0000259" key="1">
    <source>
        <dbReference type="Pfam" id="PF00931"/>
    </source>
</evidence>
<proteinExistence type="predicted"/>
<dbReference type="GO" id="GO:0043531">
    <property type="term" value="F:ADP binding"/>
    <property type="evidence" value="ECO:0007669"/>
    <property type="project" value="InterPro"/>
</dbReference>
<keyword evidence="3" id="KW-1185">Reference proteome</keyword>
<evidence type="ECO:0000313" key="2">
    <source>
        <dbReference type="EMBL" id="KAF5234898.1"/>
    </source>
</evidence>
<dbReference type="Pfam" id="PF13424">
    <property type="entry name" value="TPR_12"/>
    <property type="match status" value="3"/>
</dbReference>
<dbReference type="SMART" id="SM00028">
    <property type="entry name" value="TPR"/>
    <property type="match status" value="4"/>
</dbReference>
<evidence type="ECO:0000313" key="3">
    <source>
        <dbReference type="Proteomes" id="UP000537989"/>
    </source>
</evidence>
<dbReference type="EMBL" id="JAAMOD010000220">
    <property type="protein sequence ID" value="KAF5234898.1"/>
    <property type="molecule type" value="Genomic_DNA"/>
</dbReference>
<dbReference type="Pfam" id="PF00931">
    <property type="entry name" value="NB-ARC"/>
    <property type="match status" value="1"/>
</dbReference>
<sequence length="991" mass="111289">MAQAGLHVIYDSASSDPPCEAELDIVAVHGLNFKNSDDHARKTWTMSDKLWLKDFLPGALLPKHARVMLFEYNSSPAIGATAIKLSGHANNLLQWLKLKRKNNPQRPLIFICHSLGGLIVKEALVAATLDVTYKSMVEAACLLVFFATPHQGGNYANLGDIVAKIVRTGISKPKNDLLEALKANSDQAMQRFEQARHLPERCLVVNFYEGDPYGKIGLIVDKKSATLNLPGTREKQIAMHADHSTICKFDSPDSLACELVLGTIVDEVEQALAMSRSATPLVPSYPLSSMTPVKTFVQRPLLRDSIRNQFTKPLEADKQGEVRTVGVWGMGGAGKSQLALSYVQRYRTEYDATFWIQADHTASVDRDFLAIYRLLVDTTQTLSDPKPEDVKREVLGWFARASGKYLVIFDGADSLHQTDEDFVDLSQYCPGSSNTHIIITSRSSIAKSRSTFEGVSVEELEEAQSVELFLACAEIQPEREDVLAETKLIVHELGYLALAVSMAGRYVSQTPRLSSNLSAYLDEFRSRRQDLLSEIPDKLIARYHHSVMTVWETSYDAVSKQLPEAGRLMTLLCFIHYDDIFLELFDLDRDPGSTAVAPWMSALGYQTRVDIYQLEKCFWVLEKYSLCQRKKMKPSYSIHRLVHAWGYDRLKSDKDEVECLWYAASQLLDDYIKTSSDRQDGPVMKLRVIPHLTDNIHSFKNVSRINDWNKVDWLKSVERFSFFFINVGRWNDAAISQREVLEKRQRILGNEHPDMITAMSNLAATLGKQGKLDEAASMMKEVLEKRQRILGDEHPNTIMAINNLAITLDNQGKLDEAASMRKEVLEKMQRILGNEHPDMIIAINNLAITLDNQGKLDEAASMRKEVLEKRQRILGNEHPDTIAAMSNLTITLGDQGKLDEAALMKKEVLEKRQRILGDEHPDTITAMNNLAATLGKQGKLDEAASMKKEVLEKRQRILGDEHPDTIAAMNNLAATLGDQGKLDEAALMKKE</sequence>
<dbReference type="PANTHER" id="PTHR46082:SF6">
    <property type="entry name" value="AAA+ ATPASE DOMAIN-CONTAINING PROTEIN-RELATED"/>
    <property type="match status" value="1"/>
</dbReference>
<dbReference type="PANTHER" id="PTHR46082">
    <property type="entry name" value="ATP/GTP-BINDING PROTEIN-RELATED"/>
    <property type="match status" value="1"/>
</dbReference>
<dbReference type="InterPro" id="IPR002182">
    <property type="entry name" value="NB-ARC"/>
</dbReference>
<organism evidence="2 3">
    <name type="scientific">Fusarium austroamericanum</name>
    <dbReference type="NCBI Taxonomy" id="282268"/>
    <lineage>
        <taxon>Eukaryota</taxon>
        <taxon>Fungi</taxon>
        <taxon>Dikarya</taxon>
        <taxon>Ascomycota</taxon>
        <taxon>Pezizomycotina</taxon>
        <taxon>Sordariomycetes</taxon>
        <taxon>Hypocreomycetidae</taxon>
        <taxon>Hypocreales</taxon>
        <taxon>Nectriaceae</taxon>
        <taxon>Fusarium</taxon>
    </lineage>
</organism>
<dbReference type="Gene3D" id="3.40.50.1820">
    <property type="entry name" value="alpha/beta hydrolase"/>
    <property type="match status" value="1"/>
</dbReference>
<protein>
    <recommendedName>
        <fullName evidence="1">NB-ARC domain-containing protein</fullName>
    </recommendedName>
</protein>
<dbReference type="Gene3D" id="3.40.50.300">
    <property type="entry name" value="P-loop containing nucleotide triphosphate hydrolases"/>
    <property type="match status" value="1"/>
</dbReference>
<comment type="caution">
    <text evidence="2">The sequence shown here is derived from an EMBL/GenBank/DDBJ whole genome shotgun (WGS) entry which is preliminary data.</text>
</comment>
<feature type="domain" description="NB-ARC" evidence="1">
    <location>
        <begin position="318"/>
        <end position="471"/>
    </location>
</feature>
<dbReference type="AlphaFoldDB" id="A0AAN6BYW3"/>
<dbReference type="PRINTS" id="PR00381">
    <property type="entry name" value="KINESINLIGHT"/>
</dbReference>
<dbReference type="Proteomes" id="UP000537989">
    <property type="component" value="Unassembled WGS sequence"/>
</dbReference>
<dbReference type="InterPro" id="IPR029058">
    <property type="entry name" value="AB_hydrolase_fold"/>
</dbReference>
<dbReference type="Gene3D" id="1.25.40.10">
    <property type="entry name" value="Tetratricopeptide repeat domain"/>
    <property type="match status" value="2"/>
</dbReference>
<dbReference type="InterPro" id="IPR019734">
    <property type="entry name" value="TPR_rpt"/>
</dbReference>
<dbReference type="InterPro" id="IPR027417">
    <property type="entry name" value="P-loop_NTPase"/>
</dbReference>
<gene>
    <name evidence="2" type="ORF">FAUST_7387</name>
</gene>
<feature type="non-terminal residue" evidence="2">
    <location>
        <position position="991"/>
    </location>
</feature>